<dbReference type="Proteomes" id="UP000270296">
    <property type="component" value="Unassembled WGS sequence"/>
</dbReference>
<gene>
    <name evidence="7" type="ORF">SBAD_LOCUS2188</name>
</gene>
<accession>A0A183IEZ4</accession>
<dbReference type="SUPFAM" id="SSF50494">
    <property type="entry name" value="Trypsin-like serine proteases"/>
    <property type="match status" value="1"/>
</dbReference>
<evidence type="ECO:0000256" key="2">
    <source>
        <dbReference type="ARBA" id="ARBA00022801"/>
    </source>
</evidence>
<evidence type="ECO:0000256" key="3">
    <source>
        <dbReference type="ARBA" id="ARBA00022825"/>
    </source>
</evidence>
<sequence length="401" mass="44242">MVGSDHEKADLVAIYVETPQAVDCIVDKHIGKMAVGVSLVGKMKTDLERHCIQMCWKLRSLGCYSINYHPRSSSCSFLKFYTPNPAVNEHIEMHPGYFFIAVLNCSGAPVVTTTTPVIPPPYSPVNPLNPACGIPKVQPHMKNNDILKGKFRIVNGTEAIPHSLPWQVAVKRTGSYICTGVLVDAVTVITAAHCVSIDIGEKKHVIPIDAKEFSVELGVHSFKTNAGVQRRGLKALRVYEEFDFEESVGDMAILHLSSPIIFTNDVMPVCLPKDKQDVFVGEKCIVAGWGLDSEYGKKSDVLMQLVVPVLDPKLCTSKDSYGKEVKPEYMICAGYMEGYRDSCQGDSGGPLLCRKDERWFTQGVVSFGSGCARKNKPGVYTRLARFRPWILKTMADLAKIP</sequence>
<protein>
    <submittedName>
        <fullName evidence="9">Peptidase S1 domain-containing protein</fullName>
    </submittedName>
</protein>
<feature type="domain" description="Peptidase S1" evidence="6">
    <location>
        <begin position="153"/>
        <end position="395"/>
    </location>
</feature>
<dbReference type="InterPro" id="IPR043504">
    <property type="entry name" value="Peptidase_S1_PA_chymotrypsin"/>
</dbReference>
<dbReference type="FunFam" id="2.40.10.10:FF:000003">
    <property type="entry name" value="Transmembrane serine protease 3"/>
    <property type="match status" value="1"/>
</dbReference>
<keyword evidence="8" id="KW-1185">Reference proteome</keyword>
<keyword evidence="2 5" id="KW-0378">Hydrolase</keyword>
<dbReference type="InterPro" id="IPR018114">
    <property type="entry name" value="TRYPSIN_HIS"/>
</dbReference>
<dbReference type="GO" id="GO:0004252">
    <property type="term" value="F:serine-type endopeptidase activity"/>
    <property type="evidence" value="ECO:0007669"/>
    <property type="project" value="InterPro"/>
</dbReference>
<dbReference type="InterPro" id="IPR001254">
    <property type="entry name" value="Trypsin_dom"/>
</dbReference>
<dbReference type="PANTHER" id="PTHR24252:SF7">
    <property type="entry name" value="HYALIN"/>
    <property type="match status" value="1"/>
</dbReference>
<dbReference type="GO" id="GO:0006508">
    <property type="term" value="P:proteolysis"/>
    <property type="evidence" value="ECO:0007669"/>
    <property type="project" value="UniProtKB-KW"/>
</dbReference>
<dbReference type="Gene3D" id="2.40.10.10">
    <property type="entry name" value="Trypsin-like serine proteases"/>
    <property type="match status" value="1"/>
</dbReference>
<evidence type="ECO:0000313" key="9">
    <source>
        <dbReference type="WBParaSite" id="SBAD_0000229101-mRNA-1"/>
    </source>
</evidence>
<dbReference type="PRINTS" id="PR00722">
    <property type="entry name" value="CHYMOTRYPSIN"/>
</dbReference>
<keyword evidence="1 5" id="KW-0645">Protease</keyword>
<dbReference type="AlphaFoldDB" id="A0A183IEZ4"/>
<keyword evidence="4" id="KW-1015">Disulfide bond</keyword>
<evidence type="ECO:0000313" key="8">
    <source>
        <dbReference type="Proteomes" id="UP000270296"/>
    </source>
</evidence>
<evidence type="ECO:0000256" key="5">
    <source>
        <dbReference type="RuleBase" id="RU363034"/>
    </source>
</evidence>
<reference evidence="7 8" key="2">
    <citation type="submission" date="2018-11" db="EMBL/GenBank/DDBJ databases">
        <authorList>
            <consortium name="Pathogen Informatics"/>
        </authorList>
    </citation>
    <scope>NUCLEOTIDE SEQUENCE [LARGE SCALE GENOMIC DNA]</scope>
</reference>
<dbReference type="PROSITE" id="PS00135">
    <property type="entry name" value="TRYPSIN_SER"/>
    <property type="match status" value="1"/>
</dbReference>
<dbReference type="InterPro" id="IPR033116">
    <property type="entry name" value="TRYPSIN_SER"/>
</dbReference>
<keyword evidence="3 5" id="KW-0720">Serine protease</keyword>
<dbReference type="EMBL" id="UZAM01007120">
    <property type="protein sequence ID" value="VDO96836.1"/>
    <property type="molecule type" value="Genomic_DNA"/>
</dbReference>
<dbReference type="WBParaSite" id="SBAD_0000229101-mRNA-1">
    <property type="protein sequence ID" value="SBAD_0000229101-mRNA-1"/>
    <property type="gene ID" value="SBAD_0000229101"/>
</dbReference>
<dbReference type="SMART" id="SM00020">
    <property type="entry name" value="Tryp_SPc"/>
    <property type="match status" value="1"/>
</dbReference>
<dbReference type="InterPro" id="IPR009003">
    <property type="entry name" value="Peptidase_S1_PA"/>
</dbReference>
<reference evidence="9" key="1">
    <citation type="submission" date="2016-06" db="UniProtKB">
        <authorList>
            <consortium name="WormBaseParasite"/>
        </authorList>
    </citation>
    <scope>IDENTIFICATION</scope>
</reference>
<evidence type="ECO:0000259" key="6">
    <source>
        <dbReference type="PROSITE" id="PS50240"/>
    </source>
</evidence>
<dbReference type="PROSITE" id="PS50240">
    <property type="entry name" value="TRYPSIN_DOM"/>
    <property type="match status" value="1"/>
</dbReference>
<evidence type="ECO:0000256" key="1">
    <source>
        <dbReference type="ARBA" id="ARBA00022670"/>
    </source>
</evidence>
<name>A0A183IEZ4_9BILA</name>
<evidence type="ECO:0000313" key="7">
    <source>
        <dbReference type="EMBL" id="VDO96836.1"/>
    </source>
</evidence>
<dbReference type="CDD" id="cd00190">
    <property type="entry name" value="Tryp_SPc"/>
    <property type="match status" value="1"/>
</dbReference>
<dbReference type="OrthoDB" id="6376138at2759"/>
<dbReference type="PROSITE" id="PS00134">
    <property type="entry name" value="TRYPSIN_HIS"/>
    <property type="match status" value="1"/>
</dbReference>
<dbReference type="InterPro" id="IPR001314">
    <property type="entry name" value="Peptidase_S1A"/>
</dbReference>
<proteinExistence type="predicted"/>
<dbReference type="Pfam" id="PF00089">
    <property type="entry name" value="Trypsin"/>
    <property type="match status" value="1"/>
</dbReference>
<dbReference type="PANTHER" id="PTHR24252">
    <property type="entry name" value="ACROSIN-RELATED"/>
    <property type="match status" value="1"/>
</dbReference>
<organism evidence="9">
    <name type="scientific">Soboliphyme baturini</name>
    <dbReference type="NCBI Taxonomy" id="241478"/>
    <lineage>
        <taxon>Eukaryota</taxon>
        <taxon>Metazoa</taxon>
        <taxon>Ecdysozoa</taxon>
        <taxon>Nematoda</taxon>
        <taxon>Enoplea</taxon>
        <taxon>Dorylaimia</taxon>
        <taxon>Dioctophymatida</taxon>
        <taxon>Dioctophymatoidea</taxon>
        <taxon>Soboliphymatidae</taxon>
        <taxon>Soboliphyme</taxon>
    </lineage>
</organism>
<evidence type="ECO:0000256" key="4">
    <source>
        <dbReference type="ARBA" id="ARBA00023157"/>
    </source>
</evidence>